<dbReference type="Pfam" id="PF06985">
    <property type="entry name" value="HET"/>
    <property type="match status" value="1"/>
</dbReference>
<dbReference type="InParanoid" id="A0A1Z5T8S4"/>
<dbReference type="EMBL" id="MUNK01000094">
    <property type="protein sequence ID" value="OTA32424.1"/>
    <property type="molecule type" value="Genomic_DNA"/>
</dbReference>
<dbReference type="PANTHER" id="PTHR24148">
    <property type="entry name" value="ANKYRIN REPEAT DOMAIN-CONTAINING PROTEIN 39 HOMOLOG-RELATED"/>
    <property type="match status" value="1"/>
</dbReference>
<dbReference type="AlphaFoldDB" id="A0A1Z5T8S4"/>
<feature type="domain" description="Heterokaryon incompatibility" evidence="1">
    <location>
        <begin position="5"/>
        <end position="91"/>
    </location>
</feature>
<keyword evidence="3" id="KW-1185">Reference proteome</keyword>
<organism evidence="2 3">
    <name type="scientific">Hortaea werneckii EXF-2000</name>
    <dbReference type="NCBI Taxonomy" id="1157616"/>
    <lineage>
        <taxon>Eukaryota</taxon>
        <taxon>Fungi</taxon>
        <taxon>Dikarya</taxon>
        <taxon>Ascomycota</taxon>
        <taxon>Pezizomycotina</taxon>
        <taxon>Dothideomycetes</taxon>
        <taxon>Dothideomycetidae</taxon>
        <taxon>Mycosphaerellales</taxon>
        <taxon>Teratosphaeriaceae</taxon>
        <taxon>Hortaea</taxon>
    </lineage>
</organism>
<dbReference type="STRING" id="1157616.A0A1Z5T8S4"/>
<dbReference type="OrthoDB" id="2157530at2759"/>
<protein>
    <recommendedName>
        <fullName evidence="1">Heterokaryon incompatibility domain-containing protein</fullName>
    </recommendedName>
</protein>
<dbReference type="InterPro" id="IPR052895">
    <property type="entry name" value="HetReg/Transcr_Mod"/>
</dbReference>
<accession>A0A1Z5T8S4</accession>
<name>A0A1Z5T8S4_HORWE</name>
<dbReference type="VEuPathDB" id="FungiDB:BTJ68_08047"/>
<evidence type="ECO:0000313" key="2">
    <source>
        <dbReference type="EMBL" id="OTA32424.1"/>
    </source>
</evidence>
<evidence type="ECO:0000259" key="1">
    <source>
        <dbReference type="Pfam" id="PF06985"/>
    </source>
</evidence>
<dbReference type="InterPro" id="IPR010730">
    <property type="entry name" value="HET"/>
</dbReference>
<dbReference type="Proteomes" id="UP000194280">
    <property type="component" value="Unassembled WGS sequence"/>
</dbReference>
<evidence type="ECO:0000313" key="3">
    <source>
        <dbReference type="Proteomes" id="UP000194280"/>
    </source>
</evidence>
<gene>
    <name evidence="2" type="ORF">BTJ68_08047</name>
</gene>
<comment type="caution">
    <text evidence="2">The sequence shown here is derived from an EMBL/GenBank/DDBJ whole genome shotgun (WGS) entry which is preliminary data.</text>
</comment>
<sequence length="93" mass="10338">MVSQALSYTWDGQERIPLVHVGDSTVCCLVTKNYLNALRLLRQRNFLVVGIDAVCVDQSNTDERAIQVARIGNVFRHATRTLIYTGSEAGDGR</sequence>
<reference evidence="2 3" key="1">
    <citation type="submission" date="2017-01" db="EMBL/GenBank/DDBJ databases">
        <title>The recent genome duplication of the halophilic yeast Hortaea werneckii: insights from long-read sequencing.</title>
        <authorList>
            <person name="Sinha S."/>
            <person name="Flibotte S."/>
            <person name="Neira M."/>
            <person name="Lenassi M."/>
            <person name="Gostincar C."/>
            <person name="Stajich J.E."/>
            <person name="Nislow C.E."/>
        </authorList>
    </citation>
    <scope>NUCLEOTIDE SEQUENCE [LARGE SCALE GENOMIC DNA]</scope>
    <source>
        <strain evidence="2 3">EXF-2000</strain>
    </source>
</reference>
<dbReference type="PANTHER" id="PTHR24148:SF79">
    <property type="entry name" value="HETEROKARYON INCOMPATIBILITY DOMAIN-CONTAINING PROTEIN"/>
    <property type="match status" value="1"/>
</dbReference>
<proteinExistence type="predicted"/>